<dbReference type="Proteomes" id="UP000019471">
    <property type="component" value="Unassembled WGS sequence"/>
</dbReference>
<dbReference type="PROSITE" id="PS50048">
    <property type="entry name" value="ZN2_CY6_FUNGAL_2"/>
    <property type="match status" value="1"/>
</dbReference>
<dbReference type="PANTHER" id="PTHR31845:SF10">
    <property type="entry name" value="ZN(II)2CYS6 TRANSCRIPTION FACTOR (EUROFUNG)"/>
    <property type="match status" value="1"/>
</dbReference>
<dbReference type="HOGENOM" id="CLU_006524_7_2_1"/>
<dbReference type="InterPro" id="IPR051089">
    <property type="entry name" value="prtT"/>
</dbReference>
<keyword evidence="3" id="KW-0238">DNA-binding</keyword>
<keyword evidence="9" id="KW-1185">Reference proteome</keyword>
<reference evidence="8 9" key="1">
    <citation type="submission" date="2013-03" db="EMBL/GenBank/DDBJ databases">
        <title>The Genome Sequence of Cladophialophora psammophila CBS 110553.</title>
        <authorList>
            <consortium name="The Broad Institute Genomics Platform"/>
            <person name="Cuomo C."/>
            <person name="de Hoog S."/>
            <person name="Gorbushina A."/>
            <person name="Walker B."/>
            <person name="Young S.K."/>
            <person name="Zeng Q."/>
            <person name="Gargeya S."/>
            <person name="Fitzgerald M."/>
            <person name="Haas B."/>
            <person name="Abouelleil A."/>
            <person name="Allen A.W."/>
            <person name="Alvarado L."/>
            <person name="Arachchi H.M."/>
            <person name="Berlin A.M."/>
            <person name="Chapman S.B."/>
            <person name="Gainer-Dewar J."/>
            <person name="Goldberg J."/>
            <person name="Griggs A."/>
            <person name="Gujja S."/>
            <person name="Hansen M."/>
            <person name="Howarth C."/>
            <person name="Imamovic A."/>
            <person name="Ireland A."/>
            <person name="Larimer J."/>
            <person name="McCowan C."/>
            <person name="Murphy C."/>
            <person name="Pearson M."/>
            <person name="Poon T.W."/>
            <person name="Priest M."/>
            <person name="Roberts A."/>
            <person name="Saif S."/>
            <person name="Shea T."/>
            <person name="Sisk P."/>
            <person name="Sykes S."/>
            <person name="Wortman J."/>
            <person name="Nusbaum C."/>
            <person name="Birren B."/>
        </authorList>
    </citation>
    <scope>NUCLEOTIDE SEQUENCE [LARGE SCALE GENOMIC DNA]</scope>
    <source>
        <strain evidence="8 9">CBS 110553</strain>
    </source>
</reference>
<evidence type="ECO:0000256" key="2">
    <source>
        <dbReference type="ARBA" id="ARBA00023015"/>
    </source>
</evidence>
<dbReference type="eggNOG" id="ENOG502SNUJ">
    <property type="taxonomic scope" value="Eukaryota"/>
</dbReference>
<sequence>MNNVVGRIKKAERACKPCRDLKVRCLPCVERDDICQKCKRSGARCVFEEAKPRKKRRIPGDLDTVTARQAKVAELTAQPESSLGATQIDANLQRSRTSGGRISLAGANGCLGHGTGLYEDSSSHVECAYSTATVPNGHDVRNTQHMPAGEWLFGNAVLAQDKAASYLSKYQKMCAYFPFVPIPEKVSIEELAATQPFTLHAILMVSSDENKDLQRMLEKSFRDQILRTVMIDGERSIDLLMALIVYLAWYHFFYIPIKQQFYQTLQIAISICVDLKLDRPPETATLSTLQRGRSLEDPLLPDATSDQFYSRSARRAYVGCYCLATITSWIWCKPSNFHCTNYLLRCARSLSDEPEYVTDTMISPLLQTYVYGNDQHRAYLPTKFDYSSSISLAQMEANLNRFQERLDKIQSKEQSKCVPLNLARLYAASYGHEMNLLNPCNHPLSSDSEEIIALTTSRRECLMFCLHSASKAFETFLSLPLEEYPKLSILQWWALICNTAYLYRLCLGIPQLPEWDIRVARDAAKLDIYLDLLCYRLERATGSTLEEPSGRDLYSLLCPIFTNVKRSYERLKTLPKSLSSSDRQPVHANAFSEGPEKTVRKSATHQSRCPAFRYVSRAADVGLSPAGDDGDSNRLPEMSDIDMFLNSGVFECDTTWLGGMPQCNLSPFNLDNEHLYPA</sequence>
<feature type="domain" description="Zn(2)-C6 fungal-type" evidence="7">
    <location>
        <begin position="14"/>
        <end position="47"/>
    </location>
</feature>
<dbReference type="CDD" id="cd00067">
    <property type="entry name" value="GAL4"/>
    <property type="match status" value="1"/>
</dbReference>
<organism evidence="8 9">
    <name type="scientific">Cladophialophora psammophila CBS 110553</name>
    <dbReference type="NCBI Taxonomy" id="1182543"/>
    <lineage>
        <taxon>Eukaryota</taxon>
        <taxon>Fungi</taxon>
        <taxon>Dikarya</taxon>
        <taxon>Ascomycota</taxon>
        <taxon>Pezizomycotina</taxon>
        <taxon>Eurotiomycetes</taxon>
        <taxon>Chaetothyriomycetidae</taxon>
        <taxon>Chaetothyriales</taxon>
        <taxon>Herpotrichiellaceae</taxon>
        <taxon>Cladophialophora</taxon>
    </lineage>
</organism>
<proteinExistence type="predicted"/>
<dbReference type="CDD" id="cd12148">
    <property type="entry name" value="fungal_TF_MHR"/>
    <property type="match status" value="1"/>
</dbReference>
<comment type="subcellular location">
    <subcellularLocation>
        <location evidence="1">Nucleus</location>
    </subcellularLocation>
</comment>
<dbReference type="SUPFAM" id="SSF57701">
    <property type="entry name" value="Zn2/Cys6 DNA-binding domain"/>
    <property type="match status" value="1"/>
</dbReference>
<dbReference type="PANTHER" id="PTHR31845">
    <property type="entry name" value="FINGER DOMAIN PROTEIN, PUTATIVE-RELATED"/>
    <property type="match status" value="1"/>
</dbReference>
<keyword evidence="4" id="KW-0804">Transcription</keyword>
<protein>
    <recommendedName>
        <fullName evidence="7">Zn(2)-C6 fungal-type domain-containing protein</fullName>
    </recommendedName>
</protein>
<evidence type="ECO:0000256" key="4">
    <source>
        <dbReference type="ARBA" id="ARBA00023163"/>
    </source>
</evidence>
<feature type="region of interest" description="Disordered" evidence="6">
    <location>
        <begin position="578"/>
        <end position="602"/>
    </location>
</feature>
<gene>
    <name evidence="8" type="ORF">A1O5_06459</name>
</gene>
<dbReference type="PROSITE" id="PS00463">
    <property type="entry name" value="ZN2_CY6_FUNGAL_1"/>
    <property type="match status" value="1"/>
</dbReference>
<dbReference type="OrthoDB" id="5424793at2759"/>
<evidence type="ECO:0000256" key="1">
    <source>
        <dbReference type="ARBA" id="ARBA00004123"/>
    </source>
</evidence>
<dbReference type="InterPro" id="IPR001138">
    <property type="entry name" value="Zn2Cys6_DnaBD"/>
</dbReference>
<accession>W9X0G8</accession>
<dbReference type="GO" id="GO:0000981">
    <property type="term" value="F:DNA-binding transcription factor activity, RNA polymerase II-specific"/>
    <property type="evidence" value="ECO:0007669"/>
    <property type="project" value="InterPro"/>
</dbReference>
<dbReference type="STRING" id="1182543.W9X0G8"/>
<dbReference type="InterPro" id="IPR036864">
    <property type="entry name" value="Zn2-C6_fun-type_DNA-bd_sf"/>
</dbReference>
<evidence type="ECO:0000256" key="6">
    <source>
        <dbReference type="SAM" id="MobiDB-lite"/>
    </source>
</evidence>
<keyword evidence="5" id="KW-0539">Nucleus</keyword>
<evidence type="ECO:0000256" key="3">
    <source>
        <dbReference type="ARBA" id="ARBA00023125"/>
    </source>
</evidence>
<dbReference type="GO" id="GO:0000976">
    <property type="term" value="F:transcription cis-regulatory region binding"/>
    <property type="evidence" value="ECO:0007669"/>
    <property type="project" value="TreeGrafter"/>
</dbReference>
<name>W9X0G8_9EURO</name>
<dbReference type="GO" id="GO:0008270">
    <property type="term" value="F:zinc ion binding"/>
    <property type="evidence" value="ECO:0007669"/>
    <property type="project" value="InterPro"/>
</dbReference>
<evidence type="ECO:0000259" key="7">
    <source>
        <dbReference type="PROSITE" id="PS50048"/>
    </source>
</evidence>
<dbReference type="GO" id="GO:0005634">
    <property type="term" value="C:nucleus"/>
    <property type="evidence" value="ECO:0007669"/>
    <property type="project" value="UniProtKB-SubCell"/>
</dbReference>
<evidence type="ECO:0000256" key="5">
    <source>
        <dbReference type="ARBA" id="ARBA00023242"/>
    </source>
</evidence>
<evidence type="ECO:0000313" key="9">
    <source>
        <dbReference type="Proteomes" id="UP000019471"/>
    </source>
</evidence>
<dbReference type="EMBL" id="AMGX01000009">
    <property type="protein sequence ID" value="EXJ70391.1"/>
    <property type="molecule type" value="Genomic_DNA"/>
</dbReference>
<dbReference type="Gene3D" id="4.10.240.10">
    <property type="entry name" value="Zn(2)-C6 fungal-type DNA-binding domain"/>
    <property type="match status" value="1"/>
</dbReference>
<evidence type="ECO:0000313" key="8">
    <source>
        <dbReference type="EMBL" id="EXJ70391.1"/>
    </source>
</evidence>
<keyword evidence="2" id="KW-0805">Transcription regulation</keyword>
<comment type="caution">
    <text evidence="8">The sequence shown here is derived from an EMBL/GenBank/DDBJ whole genome shotgun (WGS) entry which is preliminary data.</text>
</comment>
<dbReference type="GeneID" id="19191170"/>
<dbReference type="RefSeq" id="XP_007745243.1">
    <property type="nucleotide sequence ID" value="XM_007747053.1"/>
</dbReference>
<dbReference type="AlphaFoldDB" id="W9X0G8"/>